<feature type="chain" id="PRO_5045787382" description="SH3b domain-containing protein" evidence="1">
    <location>
        <begin position="26"/>
        <end position="330"/>
    </location>
</feature>
<evidence type="ECO:0000313" key="4">
    <source>
        <dbReference type="Proteomes" id="UP000646745"/>
    </source>
</evidence>
<feature type="domain" description="SH3b" evidence="2">
    <location>
        <begin position="164"/>
        <end position="219"/>
    </location>
</feature>
<dbReference type="EMBL" id="BMZI01000001">
    <property type="protein sequence ID" value="GHB07387.1"/>
    <property type="molecule type" value="Genomic_DNA"/>
</dbReference>
<name>A0ABQ3DPI3_9GAMM</name>
<keyword evidence="1" id="KW-0732">Signal</keyword>
<keyword evidence="4" id="KW-1185">Reference proteome</keyword>
<dbReference type="InterPro" id="IPR003646">
    <property type="entry name" value="SH3-like_bac-type"/>
</dbReference>
<feature type="signal peptide" evidence="1">
    <location>
        <begin position="1"/>
        <end position="25"/>
    </location>
</feature>
<protein>
    <recommendedName>
        <fullName evidence="2">SH3b domain-containing protein</fullName>
    </recommendedName>
</protein>
<comment type="caution">
    <text evidence="3">The sequence shown here is derived from an EMBL/GenBank/DDBJ whole genome shotgun (WGS) entry which is preliminary data.</text>
</comment>
<reference evidence="4" key="1">
    <citation type="journal article" date="2019" name="Int. J. Syst. Evol. Microbiol.">
        <title>The Global Catalogue of Microorganisms (GCM) 10K type strain sequencing project: providing services to taxonomists for standard genome sequencing and annotation.</title>
        <authorList>
            <consortium name="The Broad Institute Genomics Platform"/>
            <consortium name="The Broad Institute Genome Sequencing Center for Infectious Disease"/>
            <person name="Wu L."/>
            <person name="Ma J."/>
        </authorList>
    </citation>
    <scope>NUCLEOTIDE SEQUENCE [LARGE SCALE GENOMIC DNA]</scope>
    <source>
        <strain evidence="4">KCTC 32998</strain>
    </source>
</reference>
<dbReference type="Gene3D" id="2.60.120.380">
    <property type="match status" value="1"/>
</dbReference>
<accession>A0ABQ3DPI3</accession>
<proteinExistence type="predicted"/>
<evidence type="ECO:0000256" key="1">
    <source>
        <dbReference type="SAM" id="SignalP"/>
    </source>
</evidence>
<dbReference type="Gene3D" id="2.30.30.40">
    <property type="entry name" value="SH3 Domains"/>
    <property type="match status" value="1"/>
</dbReference>
<dbReference type="Proteomes" id="UP000646745">
    <property type="component" value="Unassembled WGS sequence"/>
</dbReference>
<dbReference type="RefSeq" id="WP_189442620.1">
    <property type="nucleotide sequence ID" value="NZ_BMZI01000001.1"/>
</dbReference>
<gene>
    <name evidence="3" type="ORF">GCM10009038_00720</name>
</gene>
<evidence type="ECO:0000259" key="2">
    <source>
        <dbReference type="Pfam" id="PF08239"/>
    </source>
</evidence>
<organism evidence="3 4">
    <name type="scientific">Salinicola rhizosphaerae</name>
    <dbReference type="NCBI Taxonomy" id="1443141"/>
    <lineage>
        <taxon>Bacteria</taxon>
        <taxon>Pseudomonadati</taxon>
        <taxon>Pseudomonadota</taxon>
        <taxon>Gammaproteobacteria</taxon>
        <taxon>Oceanospirillales</taxon>
        <taxon>Halomonadaceae</taxon>
        <taxon>Salinicola</taxon>
    </lineage>
</organism>
<evidence type="ECO:0000313" key="3">
    <source>
        <dbReference type="EMBL" id="GHB07387.1"/>
    </source>
</evidence>
<dbReference type="Pfam" id="PF08239">
    <property type="entry name" value="SH3_3"/>
    <property type="match status" value="1"/>
</dbReference>
<sequence>MTAGSRLARLAFGLTLALAATSALAQTSTSLIPSSASPPAGNHSRLVQGSLSGDETATYPVTANAGQILAVDLDSANASVNFNVISASDGHFLFAGMAKGSVADIPVPADGEYQVQVFLVRAAARRDESASYSLRIETRPADRSAGASDDPDFWQVSLDDAEGHLNVRAGPGARYTVTTTLDNGAVLANRGCRPSGGTRWCQIRENGSGVRGWVAGDFLVESHAPASPPTPADLQGNGTPFDATGELECTLTPGKPTQQCPYGVVREGYGNAGIWIGLPSRQELHVLFESGMVVAVGQGNDYVARKIEDRYEIDSEQRHFVIPERAVRGE</sequence>